<dbReference type="EMBL" id="DVMW01000011">
    <property type="protein sequence ID" value="HIU35201.1"/>
    <property type="molecule type" value="Genomic_DNA"/>
</dbReference>
<dbReference type="SUPFAM" id="SSF55166">
    <property type="entry name" value="Hedgehog/DD-peptidase"/>
    <property type="match status" value="1"/>
</dbReference>
<feature type="domain" description="D-alanyl-D-alanine carboxypeptidase-like core" evidence="3">
    <location>
        <begin position="130"/>
        <end position="262"/>
    </location>
</feature>
<feature type="region of interest" description="Disordered" evidence="1">
    <location>
        <begin position="38"/>
        <end position="64"/>
    </location>
</feature>
<feature type="signal peptide" evidence="2">
    <location>
        <begin position="1"/>
        <end position="32"/>
    </location>
</feature>
<evidence type="ECO:0000256" key="2">
    <source>
        <dbReference type="SAM" id="SignalP"/>
    </source>
</evidence>
<accession>A0A9D1LDU2</accession>
<reference evidence="4" key="2">
    <citation type="journal article" date="2021" name="PeerJ">
        <title>Extensive microbial diversity within the chicken gut microbiome revealed by metagenomics and culture.</title>
        <authorList>
            <person name="Gilroy R."/>
            <person name="Ravi A."/>
            <person name="Getino M."/>
            <person name="Pursley I."/>
            <person name="Horton D.L."/>
            <person name="Alikhan N.F."/>
            <person name="Baker D."/>
            <person name="Gharbi K."/>
            <person name="Hall N."/>
            <person name="Watson M."/>
            <person name="Adriaenssens E.M."/>
            <person name="Foster-Nyarko E."/>
            <person name="Jarju S."/>
            <person name="Secka A."/>
            <person name="Antonio M."/>
            <person name="Oren A."/>
            <person name="Chaudhuri R.R."/>
            <person name="La Ragione R."/>
            <person name="Hildebrand F."/>
            <person name="Pallen M.J."/>
        </authorList>
    </citation>
    <scope>NUCLEOTIDE SEQUENCE</scope>
    <source>
        <strain evidence="4">ChiGjej1B1-19959</strain>
    </source>
</reference>
<evidence type="ECO:0000259" key="3">
    <source>
        <dbReference type="Pfam" id="PF02557"/>
    </source>
</evidence>
<feature type="chain" id="PRO_5039326284" evidence="2">
    <location>
        <begin position="33"/>
        <end position="282"/>
    </location>
</feature>
<dbReference type="Gene3D" id="3.30.1380.10">
    <property type="match status" value="1"/>
</dbReference>
<dbReference type="PANTHER" id="PTHR34385:SF1">
    <property type="entry name" value="PEPTIDOGLYCAN L-ALANYL-D-GLUTAMATE ENDOPEPTIDASE CWLK"/>
    <property type="match status" value="1"/>
</dbReference>
<dbReference type="Proteomes" id="UP000824071">
    <property type="component" value="Unassembled WGS sequence"/>
</dbReference>
<dbReference type="GO" id="GO:0006508">
    <property type="term" value="P:proteolysis"/>
    <property type="evidence" value="ECO:0007669"/>
    <property type="project" value="InterPro"/>
</dbReference>
<organism evidence="4 5">
    <name type="scientific">Candidatus Fimenecus excrementigallinarum</name>
    <dbReference type="NCBI Taxonomy" id="2840816"/>
    <lineage>
        <taxon>Bacteria</taxon>
        <taxon>Bacillati</taxon>
        <taxon>Bacillota</taxon>
        <taxon>Clostridia</taxon>
        <taxon>Candidatus Fimenecus</taxon>
    </lineage>
</organism>
<name>A0A9D1LDU2_9FIRM</name>
<dbReference type="InterPro" id="IPR003709">
    <property type="entry name" value="VanY-like_core_dom"/>
</dbReference>
<evidence type="ECO:0000313" key="5">
    <source>
        <dbReference type="Proteomes" id="UP000824071"/>
    </source>
</evidence>
<dbReference type="GO" id="GO:0008233">
    <property type="term" value="F:peptidase activity"/>
    <property type="evidence" value="ECO:0007669"/>
    <property type="project" value="InterPro"/>
</dbReference>
<comment type="caution">
    <text evidence="4">The sequence shown here is derived from an EMBL/GenBank/DDBJ whole genome shotgun (WGS) entry which is preliminary data.</text>
</comment>
<evidence type="ECO:0000313" key="4">
    <source>
        <dbReference type="EMBL" id="HIU35201.1"/>
    </source>
</evidence>
<protein>
    <submittedName>
        <fullName evidence="4">M15 family metallopeptidase</fullName>
    </submittedName>
</protein>
<dbReference type="InterPro" id="IPR009045">
    <property type="entry name" value="Zn_M74/Hedgehog-like"/>
</dbReference>
<sequence length="282" mass="29829">MAKKPIPKRVMRARLLCAGVLLCLLASTAVGYAVTEQRKAAAPAEPVPTATSPAAPAAEMPETTVPETTAPAETEPATVPEGLFPRAGADEVLTVTPEGDNWALTPVGYRYRLPADYVPELAAAVEGADEQLDARVAPAYAEMYAAAKAEGCTLTPYAGYVTQARQAERYASRVQTLVAAGQDEASAKLAAAKRVEPAGASEHNAGLAMDVGSASADFVNTAEYAWLAAHAWEYGFVERYPAGKTDVTGMEAEPWHWRYVGKAAARAMHESGQCLEEYLGLI</sequence>
<gene>
    <name evidence="4" type="ORF">IAC53_01155</name>
</gene>
<keyword evidence="2" id="KW-0732">Signal</keyword>
<dbReference type="InterPro" id="IPR052179">
    <property type="entry name" value="DD-CPase-like"/>
</dbReference>
<proteinExistence type="predicted"/>
<reference evidence="4" key="1">
    <citation type="submission" date="2020-10" db="EMBL/GenBank/DDBJ databases">
        <authorList>
            <person name="Gilroy R."/>
        </authorList>
    </citation>
    <scope>NUCLEOTIDE SEQUENCE</scope>
    <source>
        <strain evidence="4">ChiGjej1B1-19959</strain>
    </source>
</reference>
<dbReference type="AlphaFoldDB" id="A0A9D1LDU2"/>
<evidence type="ECO:0000256" key="1">
    <source>
        <dbReference type="SAM" id="MobiDB-lite"/>
    </source>
</evidence>
<dbReference type="PANTHER" id="PTHR34385">
    <property type="entry name" value="D-ALANYL-D-ALANINE CARBOXYPEPTIDASE"/>
    <property type="match status" value="1"/>
</dbReference>
<feature type="compositionally biased region" description="Low complexity" evidence="1">
    <location>
        <begin position="40"/>
        <end position="64"/>
    </location>
</feature>
<dbReference type="CDD" id="cd14852">
    <property type="entry name" value="LD-carboxypeptidase"/>
    <property type="match status" value="1"/>
</dbReference>
<dbReference type="Pfam" id="PF02557">
    <property type="entry name" value="VanY"/>
    <property type="match status" value="1"/>
</dbReference>
<dbReference type="InterPro" id="IPR058193">
    <property type="entry name" value="VanY/YodJ_core_dom"/>
</dbReference>